<dbReference type="PANTHER" id="PTHR19848">
    <property type="entry name" value="WD40 REPEAT PROTEIN"/>
    <property type="match status" value="1"/>
</dbReference>
<keyword evidence="6" id="KW-1185">Reference proteome</keyword>
<dbReference type="InterPro" id="IPR011047">
    <property type="entry name" value="Quinoprotein_ADH-like_sf"/>
</dbReference>
<feature type="repeat" description="WD" evidence="3">
    <location>
        <begin position="105"/>
        <end position="146"/>
    </location>
</feature>
<comment type="caution">
    <text evidence="5">The sequence shown here is derived from an EMBL/GenBank/DDBJ whole genome shotgun (WGS) entry which is preliminary data.</text>
</comment>
<evidence type="ECO:0000256" key="3">
    <source>
        <dbReference type="PROSITE-ProRule" id="PRU00221"/>
    </source>
</evidence>
<dbReference type="PROSITE" id="PS50294">
    <property type="entry name" value="WD_REPEATS_REGION"/>
    <property type="match status" value="3"/>
</dbReference>
<gene>
    <name evidence="5" type="ORF">KDK_67510</name>
</gene>
<feature type="repeat" description="WD" evidence="3">
    <location>
        <begin position="147"/>
        <end position="188"/>
    </location>
</feature>
<dbReference type="PROSITE" id="PS50082">
    <property type="entry name" value="WD_REPEATS_2"/>
    <property type="match status" value="4"/>
</dbReference>
<evidence type="ECO:0000256" key="2">
    <source>
        <dbReference type="ARBA" id="ARBA00022737"/>
    </source>
</evidence>
<evidence type="ECO:0000313" key="6">
    <source>
        <dbReference type="Proteomes" id="UP000287188"/>
    </source>
</evidence>
<proteinExistence type="predicted"/>
<dbReference type="CDD" id="cd00200">
    <property type="entry name" value="WD40"/>
    <property type="match status" value="1"/>
</dbReference>
<organism evidence="5 6">
    <name type="scientific">Dictyobacter kobayashii</name>
    <dbReference type="NCBI Taxonomy" id="2014872"/>
    <lineage>
        <taxon>Bacteria</taxon>
        <taxon>Bacillati</taxon>
        <taxon>Chloroflexota</taxon>
        <taxon>Ktedonobacteria</taxon>
        <taxon>Ktedonobacterales</taxon>
        <taxon>Dictyobacteraceae</taxon>
        <taxon>Dictyobacter</taxon>
    </lineage>
</organism>
<keyword evidence="2" id="KW-0677">Repeat</keyword>
<feature type="repeat" description="WD" evidence="3">
    <location>
        <begin position="189"/>
        <end position="229"/>
    </location>
</feature>
<dbReference type="InterPro" id="IPR001680">
    <property type="entry name" value="WD40_rpt"/>
</dbReference>
<feature type="repeat" description="WD" evidence="3">
    <location>
        <begin position="451"/>
        <end position="491"/>
    </location>
</feature>
<dbReference type="EMBL" id="BIFS01000002">
    <property type="protein sequence ID" value="GCE22951.1"/>
    <property type="molecule type" value="Genomic_DNA"/>
</dbReference>
<feature type="domain" description="IFT140 first beta-propeller" evidence="4">
    <location>
        <begin position="58"/>
        <end position="181"/>
    </location>
</feature>
<dbReference type="Pfam" id="PF23383">
    <property type="entry name" value="Beta-prop_IFT140_1st"/>
    <property type="match status" value="1"/>
</dbReference>
<dbReference type="InterPro" id="IPR056154">
    <property type="entry name" value="Beta-prop_IFT140_1st"/>
</dbReference>
<sequence>MTDSIDIHPGTTLVSYHEGYAFVNPARWSPDGTRIFSAGYSYESAQIWDPLTGQTLLQLPHNIGSSGAAAWSPDSLSLAVAIGGADQTIHIYDTETGQMRVKCGNGGHTNWTLTISWSPDGRFLATGYYCYAVVIWDAQTGRKSSLLEAHQTTINSIAWSPDGQYLATASDDGLVYVWNAHTATIVYTYKGHNPGVTVVAWSPDSLLLASGNGGAIHIWQALAGQLLTAYQHSSGQISELNWSPDGQYLAVGAWYAPQVVYDIQRTTILATYDKATAFTNNVSWSVDSSLLACTGEGVHLWEVHTDKTILRRGQPTTIYTSRPSPDGSLIATVNATNLYIWEASTGSTIAIYRPTSTYIQSIDWSPTGTSIVSGHMYGEVLTWNIVSRDARPLTRTYLGQQGTENSRYTIVASVAYAPGGKLLAAARCKTIFIWDVETGEEVLVYRGHENELEHTLGVRRLCWSPDGQYLASCSEDVIQVWDVRTGQHIQQFSGDSEQVMDLAWSPTDGRIAVAQGTDISIWEASSGKRLAIYSEHLQKTIAVSWSPDGQMLASVGSEQDTVHVWTAANGLISKGYVYRGHSPSSSVFAGVKDAHWLPDGKHIVSSAREVNIWRARY</sequence>
<evidence type="ECO:0000259" key="4">
    <source>
        <dbReference type="Pfam" id="PF23383"/>
    </source>
</evidence>
<keyword evidence="1 3" id="KW-0853">WD repeat</keyword>
<dbReference type="Pfam" id="PF00400">
    <property type="entry name" value="WD40"/>
    <property type="match status" value="5"/>
</dbReference>
<dbReference type="RefSeq" id="WP_161977857.1">
    <property type="nucleotide sequence ID" value="NZ_BIFS01000002.1"/>
</dbReference>
<evidence type="ECO:0000256" key="1">
    <source>
        <dbReference type="ARBA" id="ARBA00022574"/>
    </source>
</evidence>
<dbReference type="Proteomes" id="UP000287188">
    <property type="component" value="Unassembled WGS sequence"/>
</dbReference>
<evidence type="ECO:0000313" key="5">
    <source>
        <dbReference type="EMBL" id="GCE22951.1"/>
    </source>
</evidence>
<dbReference type="Gene3D" id="2.130.10.10">
    <property type="entry name" value="YVTN repeat-like/Quinoprotein amine dehydrogenase"/>
    <property type="match status" value="5"/>
</dbReference>
<accession>A0A402AV00</accession>
<dbReference type="AlphaFoldDB" id="A0A402AV00"/>
<dbReference type="InterPro" id="IPR015943">
    <property type="entry name" value="WD40/YVTN_repeat-like_dom_sf"/>
</dbReference>
<name>A0A402AV00_9CHLR</name>
<protein>
    <recommendedName>
        <fullName evidence="4">IFT140 first beta-propeller domain-containing protein</fullName>
    </recommendedName>
</protein>
<dbReference type="SUPFAM" id="SSF50998">
    <property type="entry name" value="Quinoprotein alcohol dehydrogenase-like"/>
    <property type="match status" value="2"/>
</dbReference>
<reference evidence="6" key="1">
    <citation type="submission" date="2018-12" db="EMBL/GenBank/DDBJ databases">
        <title>Tengunoibacter tsumagoiensis gen. nov., sp. nov., Dictyobacter kobayashii sp. nov., D. alpinus sp. nov., and D. joshuensis sp. nov. and description of Dictyobacteraceae fam. nov. within the order Ktedonobacterales isolated from Tengu-no-mugimeshi.</title>
        <authorList>
            <person name="Wang C.M."/>
            <person name="Zheng Y."/>
            <person name="Sakai Y."/>
            <person name="Toyoda A."/>
            <person name="Minakuchi Y."/>
            <person name="Abe K."/>
            <person name="Yokota A."/>
            <person name="Yabe S."/>
        </authorList>
    </citation>
    <scope>NUCLEOTIDE SEQUENCE [LARGE SCALE GENOMIC DNA]</scope>
    <source>
        <strain evidence="6">Uno11</strain>
    </source>
</reference>
<dbReference type="PANTHER" id="PTHR19848:SF8">
    <property type="entry name" value="F-BOX AND WD REPEAT DOMAIN CONTAINING 7"/>
    <property type="match status" value="1"/>
</dbReference>
<dbReference type="SMART" id="SM00320">
    <property type="entry name" value="WD40"/>
    <property type="match status" value="14"/>
</dbReference>